<protein>
    <submittedName>
        <fullName evidence="2">4-carboxymuconolactone decarboxylase</fullName>
    </submittedName>
</protein>
<dbReference type="EMBL" id="QGMY01000007">
    <property type="protein sequence ID" value="PWR72114.1"/>
    <property type="molecule type" value="Genomic_DNA"/>
</dbReference>
<dbReference type="RefSeq" id="WP_109968604.1">
    <property type="nucleotide sequence ID" value="NZ_CP176093.1"/>
</dbReference>
<dbReference type="GO" id="GO:0051920">
    <property type="term" value="F:peroxiredoxin activity"/>
    <property type="evidence" value="ECO:0007669"/>
    <property type="project" value="InterPro"/>
</dbReference>
<dbReference type="PANTHER" id="PTHR33570:SF10">
    <property type="entry name" value="GAMMA-CARBOXYMUCONOLACTONE DECARBOXYLASE"/>
    <property type="match status" value="1"/>
</dbReference>
<proteinExistence type="predicted"/>
<organism evidence="2 3">
    <name type="scientific">Methanospirillum lacunae</name>
    <dbReference type="NCBI Taxonomy" id="668570"/>
    <lineage>
        <taxon>Archaea</taxon>
        <taxon>Methanobacteriati</taxon>
        <taxon>Methanobacteriota</taxon>
        <taxon>Stenosarchaea group</taxon>
        <taxon>Methanomicrobia</taxon>
        <taxon>Methanomicrobiales</taxon>
        <taxon>Methanospirillaceae</taxon>
        <taxon>Methanospirillum</taxon>
    </lineage>
</organism>
<dbReference type="AlphaFoldDB" id="A0A2V2MVC9"/>
<dbReference type="Pfam" id="PF02627">
    <property type="entry name" value="CMD"/>
    <property type="match status" value="1"/>
</dbReference>
<dbReference type="PANTHER" id="PTHR33570">
    <property type="entry name" value="4-CARBOXYMUCONOLACTONE DECARBOXYLASE FAMILY PROTEIN"/>
    <property type="match status" value="1"/>
</dbReference>
<dbReference type="InterPro" id="IPR052512">
    <property type="entry name" value="4CMD/NDH-1_regulator"/>
</dbReference>
<dbReference type="Gene3D" id="1.20.1290.10">
    <property type="entry name" value="AhpD-like"/>
    <property type="match status" value="1"/>
</dbReference>
<evidence type="ECO:0000259" key="1">
    <source>
        <dbReference type="Pfam" id="PF02627"/>
    </source>
</evidence>
<evidence type="ECO:0000313" key="3">
    <source>
        <dbReference type="Proteomes" id="UP000245657"/>
    </source>
</evidence>
<dbReference type="InterPro" id="IPR029032">
    <property type="entry name" value="AhpD-like"/>
</dbReference>
<dbReference type="GeneID" id="97548019"/>
<name>A0A2V2MVC9_9EURY</name>
<reference evidence="2 3" key="1">
    <citation type="submission" date="2018-05" db="EMBL/GenBank/DDBJ databases">
        <title>Draft genome of Methanospirillum lacunae Ki8-1.</title>
        <authorList>
            <person name="Dueholm M.S."/>
            <person name="Nielsen P.H."/>
            <person name="Bakmann L.F."/>
            <person name="Otzen D.E."/>
        </authorList>
    </citation>
    <scope>NUCLEOTIDE SEQUENCE [LARGE SCALE GENOMIC DNA]</scope>
    <source>
        <strain evidence="2 3">Ki8-1</strain>
    </source>
</reference>
<feature type="domain" description="Carboxymuconolactone decarboxylase-like" evidence="1">
    <location>
        <begin position="51"/>
        <end position="117"/>
    </location>
</feature>
<comment type="caution">
    <text evidence="2">The sequence shown here is derived from an EMBL/GenBank/DDBJ whole genome shotgun (WGS) entry which is preliminary data.</text>
</comment>
<sequence>MEQKQVETGFKKLSEIDGRAGEEVYERLQKISPFMADYLLGSFGEICSITDIDNKTREVAVIGACTALGYAIPQLKVHIHAGLNVGLTKEEILAIINTMSAYAGFPATLNALYAAEEVFKDEGI</sequence>
<accession>A0A2V2MVC9</accession>
<dbReference type="OrthoDB" id="116116at2157"/>
<dbReference type="SUPFAM" id="SSF69118">
    <property type="entry name" value="AhpD-like"/>
    <property type="match status" value="1"/>
</dbReference>
<gene>
    <name evidence="2" type="ORF">DK846_08990</name>
</gene>
<evidence type="ECO:0000313" key="2">
    <source>
        <dbReference type="EMBL" id="PWR72114.1"/>
    </source>
</evidence>
<dbReference type="InterPro" id="IPR003779">
    <property type="entry name" value="CMD-like"/>
</dbReference>
<keyword evidence="3" id="KW-1185">Reference proteome</keyword>
<dbReference type="Proteomes" id="UP000245657">
    <property type="component" value="Unassembled WGS sequence"/>
</dbReference>